<name>A0A8I1W6S8_PLESH</name>
<reference evidence="7" key="1">
    <citation type="submission" date="2021-03" db="EMBL/GenBank/DDBJ databases">
        <title>Plesiomonas shigelloides zfcc0051, isolated from zebrafish feces.</title>
        <authorList>
            <person name="Vanderhoek Z."/>
            <person name="Gaulke C."/>
        </authorList>
    </citation>
    <scope>NUCLEOTIDE SEQUENCE</scope>
    <source>
        <strain evidence="7">Zfcc0051</strain>
    </source>
</reference>
<evidence type="ECO:0000256" key="5">
    <source>
        <dbReference type="ARBA" id="ARBA00023180"/>
    </source>
</evidence>
<dbReference type="InterPro" id="IPR047794">
    <property type="entry name" value="C45_proenzyme-like"/>
</dbReference>
<dbReference type="AlphaFoldDB" id="A0A8I1W6S8"/>
<dbReference type="GO" id="GO:0004620">
    <property type="term" value="F:phospholipase activity"/>
    <property type="evidence" value="ECO:0007669"/>
    <property type="project" value="InterPro"/>
</dbReference>
<dbReference type="EMBL" id="JAFNAA010000001">
    <property type="protein sequence ID" value="MBO1106864.1"/>
    <property type="molecule type" value="Genomic_DNA"/>
</dbReference>
<dbReference type="PANTHER" id="PTHR12370">
    <property type="entry name" value="PHOSPHOLIPASE B-RELATED"/>
    <property type="match status" value="1"/>
</dbReference>
<keyword evidence="2" id="KW-0378">Hydrolase</keyword>
<evidence type="ECO:0000256" key="2">
    <source>
        <dbReference type="ARBA" id="ARBA00022801"/>
    </source>
</evidence>
<accession>A0A8I1W6S8</accession>
<evidence type="ECO:0000256" key="6">
    <source>
        <dbReference type="SAM" id="SignalP"/>
    </source>
</evidence>
<dbReference type="RefSeq" id="WP_207541472.1">
    <property type="nucleotide sequence ID" value="NZ_JAFNAA010000001.1"/>
</dbReference>
<comment type="caution">
    <text evidence="7">The sequence shown here is derived from an EMBL/GenBank/DDBJ whole genome shotgun (WGS) entry which is preliminary data.</text>
</comment>
<dbReference type="GO" id="GO:0016042">
    <property type="term" value="P:lipid catabolic process"/>
    <property type="evidence" value="ECO:0007669"/>
    <property type="project" value="UniProtKB-KW"/>
</dbReference>
<dbReference type="Pfam" id="PF04916">
    <property type="entry name" value="Phospholip_B"/>
    <property type="match status" value="1"/>
</dbReference>
<keyword evidence="4" id="KW-0443">Lipid metabolism</keyword>
<dbReference type="InterPro" id="IPR007000">
    <property type="entry name" value="PLipase_B-like"/>
</dbReference>
<evidence type="ECO:0000313" key="8">
    <source>
        <dbReference type="Proteomes" id="UP000664658"/>
    </source>
</evidence>
<protein>
    <recommendedName>
        <fullName evidence="9">Peptidase C45</fullName>
    </recommendedName>
</protein>
<feature type="signal peptide" evidence="6">
    <location>
        <begin position="1"/>
        <end position="31"/>
    </location>
</feature>
<dbReference type="Gene3D" id="3.60.60.30">
    <property type="match status" value="1"/>
</dbReference>
<keyword evidence="1 6" id="KW-0732">Signal</keyword>
<evidence type="ECO:0000313" key="7">
    <source>
        <dbReference type="EMBL" id="MBO1106864.1"/>
    </source>
</evidence>
<feature type="chain" id="PRO_5034987328" description="Peptidase C45" evidence="6">
    <location>
        <begin position="32"/>
        <end position="559"/>
    </location>
</feature>
<keyword evidence="3" id="KW-0442">Lipid degradation</keyword>
<evidence type="ECO:0008006" key="9">
    <source>
        <dbReference type="Google" id="ProtNLM"/>
    </source>
</evidence>
<dbReference type="NCBIfam" id="NF040521">
    <property type="entry name" value="C45_proenzyme"/>
    <property type="match status" value="1"/>
</dbReference>
<evidence type="ECO:0000256" key="4">
    <source>
        <dbReference type="ARBA" id="ARBA00023098"/>
    </source>
</evidence>
<evidence type="ECO:0000256" key="3">
    <source>
        <dbReference type="ARBA" id="ARBA00022963"/>
    </source>
</evidence>
<keyword evidence="5" id="KW-0325">Glycoprotein</keyword>
<dbReference type="Proteomes" id="UP000664658">
    <property type="component" value="Unassembled WGS sequence"/>
</dbReference>
<gene>
    <name evidence="7" type="ORF">J2R62_01280</name>
</gene>
<sequence>MNANHRISRLAGSVAAALSMAGLMLATPALATPTLATPRLAAQAAPEVNQQQENYIPPESAAEINQPVAGELYQKALTEQQKKWLAGGKLEKKAGWWHVGIKGEPYACGFQYGYLIAPDFKSAWKGLWSMTYLTSGVPYHAWKKAAIEQTEGKIPAELLQEMQGVADGLSAAGLQVSLDDIVTWNDLIELTGYWWPSVGMQEYSKWVEPGLINASKFPSPYPSVNKQDLGQLAAPALRAEAHGNCSAFVATGKATAGKGIVIGHETFDDFWSGQFDNVILNITPDKGYKMAFQTVPGMIESGTDFWETGAGLAFVETTIANVSDWSAGGIPEFIRVRQAAQYAPNIDKWVQLMQEGNNGGYANTWLIGDINNNRIAKFGQGRVYQYFNETASGYYTGENVSADPRIRYIEGTDSDYNDIRQQEGARRLRWIQLMEKYDGKINTEVGKAMLADTYDVYLNKADHPSSRDICAEYDKEPQPYVSDPNAVWNVPYQPAGSVDGKVADAQDIKQLTIIARFGRANGHAFDAPAFLRAHQQWAWESDFLKSRPSEPWVSMPFIE</sequence>
<proteinExistence type="predicted"/>
<organism evidence="7 8">
    <name type="scientific">Plesiomonas shigelloides</name>
    <name type="common">Aeromonas shigelloides</name>
    <dbReference type="NCBI Taxonomy" id="703"/>
    <lineage>
        <taxon>Bacteria</taxon>
        <taxon>Pseudomonadati</taxon>
        <taxon>Pseudomonadota</taxon>
        <taxon>Gammaproteobacteria</taxon>
        <taxon>Enterobacterales</taxon>
        <taxon>Enterobacteriaceae</taxon>
        <taxon>Plesiomonas</taxon>
    </lineage>
</organism>
<evidence type="ECO:0000256" key="1">
    <source>
        <dbReference type="ARBA" id="ARBA00022729"/>
    </source>
</evidence>